<evidence type="ECO:0000256" key="2">
    <source>
        <dbReference type="ARBA" id="ARBA00022670"/>
    </source>
</evidence>
<dbReference type="EMBL" id="UINC01134377">
    <property type="protein sequence ID" value="SVD17887.1"/>
    <property type="molecule type" value="Genomic_DNA"/>
</dbReference>
<dbReference type="InterPro" id="IPR001940">
    <property type="entry name" value="Peptidase_S1C"/>
</dbReference>
<dbReference type="GO" id="GO:0006508">
    <property type="term" value="P:proteolysis"/>
    <property type="evidence" value="ECO:0007669"/>
    <property type="project" value="UniProtKB-KW"/>
</dbReference>
<keyword evidence="5" id="KW-0574">Periplasm</keyword>
<dbReference type="PANTHER" id="PTHR22939:SF130">
    <property type="entry name" value="PERIPLASMIC SERINE ENDOPROTEASE DEGP-LIKE-RELATED"/>
    <property type="match status" value="1"/>
</dbReference>
<keyword evidence="3" id="KW-0732">Signal</keyword>
<evidence type="ECO:0000256" key="6">
    <source>
        <dbReference type="ARBA" id="ARBA00022801"/>
    </source>
</evidence>
<dbReference type="AlphaFoldDB" id="A0A382T8R4"/>
<dbReference type="PRINTS" id="PR00834">
    <property type="entry name" value="PROTEASES2C"/>
</dbReference>
<evidence type="ECO:0000256" key="5">
    <source>
        <dbReference type="ARBA" id="ARBA00022764"/>
    </source>
</evidence>
<dbReference type="Gene3D" id="2.40.10.120">
    <property type="match status" value="1"/>
</dbReference>
<keyword evidence="8" id="KW-0346">Stress response</keyword>
<evidence type="ECO:0000256" key="3">
    <source>
        <dbReference type="ARBA" id="ARBA00022729"/>
    </source>
</evidence>
<evidence type="ECO:0000313" key="9">
    <source>
        <dbReference type="EMBL" id="SVD17887.1"/>
    </source>
</evidence>
<gene>
    <name evidence="9" type="ORF">METZ01_LOCUS370741</name>
</gene>
<evidence type="ECO:0000256" key="8">
    <source>
        <dbReference type="ARBA" id="ARBA00023016"/>
    </source>
</evidence>
<dbReference type="Pfam" id="PF13365">
    <property type="entry name" value="Trypsin_2"/>
    <property type="match status" value="1"/>
</dbReference>
<dbReference type="GO" id="GO:0030313">
    <property type="term" value="C:cell envelope"/>
    <property type="evidence" value="ECO:0007669"/>
    <property type="project" value="UniProtKB-SubCell"/>
</dbReference>
<dbReference type="InterPro" id="IPR009003">
    <property type="entry name" value="Peptidase_S1_PA"/>
</dbReference>
<sequence length="280" mass="29828">MGLLLLPVSSLSRGAPDSFANLASKLSPAVVNISTTQVLKGDKKGQPEFMVPRGSPFEEFFKEYLERNRPKNRGRRRATSLGSGFIIDKSGLVVTNNHVIAEADEISVRLSDGTRLKAKLVGKDAKTDLALLKVVPEKELPSLNWGNSENSRVGDWVLAIGNPFGLGGSVTAGIISARGRDINSGPYDDFFQTDAAINRGNSGGPLFNMKGKVIGINTAIYSPTGGSVGIGFAIPSTLAKRVISQLAEFGRTRRGWLGVRIQTVTDEIADSLGMEKAQGA</sequence>
<feature type="non-terminal residue" evidence="9">
    <location>
        <position position="280"/>
    </location>
</feature>
<dbReference type="SUPFAM" id="SSF50494">
    <property type="entry name" value="Trypsin-like serine proteases"/>
    <property type="match status" value="1"/>
</dbReference>
<protein>
    <recommendedName>
        <fullName evidence="10">PDZ domain-containing protein</fullName>
    </recommendedName>
</protein>
<accession>A0A382T8R4</accession>
<evidence type="ECO:0008006" key="10">
    <source>
        <dbReference type="Google" id="ProtNLM"/>
    </source>
</evidence>
<evidence type="ECO:0000256" key="7">
    <source>
        <dbReference type="ARBA" id="ARBA00022825"/>
    </source>
</evidence>
<keyword evidence="6" id="KW-0378">Hydrolase</keyword>
<keyword evidence="4" id="KW-0677">Repeat</keyword>
<evidence type="ECO:0000256" key="4">
    <source>
        <dbReference type="ARBA" id="ARBA00022737"/>
    </source>
</evidence>
<organism evidence="9">
    <name type="scientific">marine metagenome</name>
    <dbReference type="NCBI Taxonomy" id="408172"/>
    <lineage>
        <taxon>unclassified sequences</taxon>
        <taxon>metagenomes</taxon>
        <taxon>ecological metagenomes</taxon>
    </lineage>
</organism>
<keyword evidence="7" id="KW-0720">Serine protease</keyword>
<dbReference type="GO" id="GO:0042597">
    <property type="term" value="C:periplasmic space"/>
    <property type="evidence" value="ECO:0007669"/>
    <property type="project" value="TreeGrafter"/>
</dbReference>
<dbReference type="FunFam" id="2.40.10.120:FF:000007">
    <property type="entry name" value="Periplasmic serine endoprotease DegP-like"/>
    <property type="match status" value="1"/>
</dbReference>
<proteinExistence type="predicted"/>
<evidence type="ECO:0000256" key="1">
    <source>
        <dbReference type="ARBA" id="ARBA00004196"/>
    </source>
</evidence>
<dbReference type="GO" id="GO:0004252">
    <property type="term" value="F:serine-type endopeptidase activity"/>
    <property type="evidence" value="ECO:0007669"/>
    <property type="project" value="InterPro"/>
</dbReference>
<comment type="subcellular location">
    <subcellularLocation>
        <location evidence="1">Cell envelope</location>
    </subcellularLocation>
</comment>
<name>A0A382T8R4_9ZZZZ</name>
<reference evidence="9" key="1">
    <citation type="submission" date="2018-05" db="EMBL/GenBank/DDBJ databases">
        <authorList>
            <person name="Lanie J.A."/>
            <person name="Ng W.-L."/>
            <person name="Kazmierczak K.M."/>
            <person name="Andrzejewski T.M."/>
            <person name="Davidsen T.M."/>
            <person name="Wayne K.J."/>
            <person name="Tettelin H."/>
            <person name="Glass J.I."/>
            <person name="Rusch D."/>
            <person name="Podicherti R."/>
            <person name="Tsui H.-C.T."/>
            <person name="Winkler M.E."/>
        </authorList>
    </citation>
    <scope>NUCLEOTIDE SEQUENCE</scope>
</reference>
<keyword evidence="2" id="KW-0645">Protease</keyword>
<dbReference type="PANTHER" id="PTHR22939">
    <property type="entry name" value="SERINE PROTEASE FAMILY S1C HTRA-RELATED"/>
    <property type="match status" value="1"/>
</dbReference>